<keyword evidence="5" id="KW-1185">Reference proteome</keyword>
<dbReference type="Pfam" id="PF11412">
    <property type="entry name" value="DsbD_N"/>
    <property type="match status" value="1"/>
</dbReference>
<evidence type="ECO:0000313" key="4">
    <source>
        <dbReference type="EMBL" id="MCL6218035.1"/>
    </source>
</evidence>
<evidence type="ECO:0000313" key="5">
    <source>
        <dbReference type="Proteomes" id="UP001139521"/>
    </source>
</evidence>
<dbReference type="GO" id="GO:0015035">
    <property type="term" value="F:protein-disulfide reductase activity"/>
    <property type="evidence" value="ECO:0007669"/>
    <property type="project" value="TreeGrafter"/>
</dbReference>
<dbReference type="Gene3D" id="2.60.40.1250">
    <property type="entry name" value="Thiol:disulfide interchange protein DsbD, N-terminal domain"/>
    <property type="match status" value="1"/>
</dbReference>
<feature type="domain" description="Thiol:disulfide interchange protein DsbD N-terminal" evidence="3">
    <location>
        <begin position="35"/>
        <end position="145"/>
    </location>
</feature>
<proteinExistence type="predicted"/>
<dbReference type="EMBL" id="JAKHSK010000007">
    <property type="protein sequence ID" value="MCL6218035.1"/>
    <property type="molecule type" value="Genomic_DNA"/>
</dbReference>
<dbReference type="PANTHER" id="PTHR32234">
    <property type="entry name" value="THIOL:DISULFIDE INTERCHANGE PROTEIN DSBD"/>
    <property type="match status" value="1"/>
</dbReference>
<dbReference type="GO" id="GO:0045454">
    <property type="term" value="P:cell redox homeostasis"/>
    <property type="evidence" value="ECO:0007669"/>
    <property type="project" value="TreeGrafter"/>
</dbReference>
<evidence type="ECO:0000259" key="3">
    <source>
        <dbReference type="Pfam" id="PF11412"/>
    </source>
</evidence>
<evidence type="ECO:0000256" key="1">
    <source>
        <dbReference type="SAM" id="MobiDB-lite"/>
    </source>
</evidence>
<feature type="region of interest" description="Disordered" evidence="1">
    <location>
        <begin position="150"/>
        <end position="236"/>
    </location>
</feature>
<evidence type="ECO:0000256" key="2">
    <source>
        <dbReference type="SAM" id="SignalP"/>
    </source>
</evidence>
<keyword evidence="2" id="KW-0732">Signal</keyword>
<dbReference type="RefSeq" id="WP_249601006.1">
    <property type="nucleotide sequence ID" value="NZ_JAKHSK010000007.1"/>
</dbReference>
<feature type="non-terminal residue" evidence="4">
    <location>
        <position position="262"/>
    </location>
</feature>
<dbReference type="InterPro" id="IPR028250">
    <property type="entry name" value="DsbDN"/>
</dbReference>
<feature type="compositionally biased region" description="Polar residues" evidence="1">
    <location>
        <begin position="182"/>
        <end position="228"/>
    </location>
</feature>
<organism evidence="4 5">
    <name type="scientific">Zunongwangia pacifica</name>
    <dbReference type="NCBI Taxonomy" id="2911062"/>
    <lineage>
        <taxon>Bacteria</taxon>
        <taxon>Pseudomonadati</taxon>
        <taxon>Bacteroidota</taxon>
        <taxon>Flavobacteriia</taxon>
        <taxon>Flavobacteriales</taxon>
        <taxon>Flavobacteriaceae</taxon>
        <taxon>Zunongwangia</taxon>
    </lineage>
</organism>
<name>A0A9X1ZRS2_9FLAO</name>
<sequence length="262" mass="29443">MRVFFLMVSLLIGLQSLNAQIYDPVSFETAVEQKNAGEYELQIKVKLEAGWHLYAQQVPEGGPIPTSFEFEPSVKYELKGEVIEPKGHEVDDPVFEMRIKYFENEVLFTQRILRKSSEAFDITAVMNYMVCNDESCLPPEGKTLQFNLKKEPKQPVKAESQIQQPVSEPLEQSSPEPKENVSDNYNDTFSSEDTISNQQSAVKASAQKDSLSRLPTSTVPQSKSANDLSQEKEPESSRDLFTIFILSFLGGFAALLTPCVFP</sequence>
<feature type="compositionally biased region" description="Polar residues" evidence="1">
    <location>
        <begin position="160"/>
        <end position="175"/>
    </location>
</feature>
<feature type="chain" id="PRO_5040867136" evidence="2">
    <location>
        <begin position="22"/>
        <end position="262"/>
    </location>
</feature>
<comment type="caution">
    <text evidence="4">The sequence shown here is derived from an EMBL/GenBank/DDBJ whole genome shotgun (WGS) entry which is preliminary data.</text>
</comment>
<dbReference type="Proteomes" id="UP001139521">
    <property type="component" value="Unassembled WGS sequence"/>
</dbReference>
<feature type="signal peptide" evidence="2">
    <location>
        <begin position="1"/>
        <end position="21"/>
    </location>
</feature>
<dbReference type="AlphaFoldDB" id="A0A9X1ZRS2"/>
<dbReference type="PANTHER" id="PTHR32234:SF0">
    <property type="entry name" value="THIOL:DISULFIDE INTERCHANGE PROTEIN DSBD"/>
    <property type="match status" value="1"/>
</dbReference>
<accession>A0A9X1ZRS2</accession>
<reference evidence="4" key="1">
    <citation type="submission" date="2022-01" db="EMBL/GenBank/DDBJ databases">
        <title>Genome sequencing of Zunongwangia sp. M21534 genome.</title>
        <authorList>
            <person name="Chen Y."/>
            <person name="Dong C."/>
            <person name="Shao Z."/>
        </authorList>
    </citation>
    <scope>NUCLEOTIDE SEQUENCE</scope>
    <source>
        <strain evidence="4">MCCC M21534</strain>
    </source>
</reference>
<gene>
    <name evidence="4" type="ORF">L1967_06965</name>
</gene>
<dbReference type="InterPro" id="IPR036929">
    <property type="entry name" value="DsbDN_sf"/>
</dbReference>
<protein>
    <submittedName>
        <fullName evidence="4">Protein-disulfide reductase DsbD N-terminal domain-containing protein</fullName>
    </submittedName>
</protein>